<comment type="caution">
    <text evidence="8">The sequence shown here is derived from an EMBL/GenBank/DDBJ whole genome shotgun (WGS) entry which is preliminary data.</text>
</comment>
<evidence type="ECO:0000259" key="7">
    <source>
        <dbReference type="PROSITE" id="PS51194"/>
    </source>
</evidence>
<protein>
    <submittedName>
        <fullName evidence="8">ATP-dependent helicase HrpB</fullName>
        <ecNumber evidence="8">3.6.4.13</ecNumber>
    </submittedName>
</protein>
<dbReference type="InterPro" id="IPR014001">
    <property type="entry name" value="Helicase_ATP-bd"/>
</dbReference>
<name>A0ABU1RU11_9GAMM</name>
<dbReference type="GO" id="GO:0016787">
    <property type="term" value="F:hydrolase activity"/>
    <property type="evidence" value="ECO:0007669"/>
    <property type="project" value="UniProtKB-KW"/>
</dbReference>
<dbReference type="PANTHER" id="PTHR43519">
    <property type="entry name" value="ATP-DEPENDENT RNA HELICASE HRPB"/>
    <property type="match status" value="1"/>
</dbReference>
<dbReference type="InterPro" id="IPR001650">
    <property type="entry name" value="Helicase_C-like"/>
</dbReference>
<sequence length="888" mass="97404">MNLPSFPIQALLPQIRTSLAAHTRLVLEAPPGAGKTTQVPLALLDEAWLDGRKIVMLEPRRVAARAAAGFMAGQLGEAMGETVGYRIRFENKISARTRIEVVTEGILTRMLQDDPMLEGVGALLFDEFHERHLAGDLGLALALDVQAQLREDLRIVVMSATLDGEKLARFLDAPRLSSEGRSYPVTVAHFAGRRDESLESQARRAVEEALEKHPGDVLVFLPGQREIARVEAVLSPSPAGRGVGVRVRRSSDGSDMADFAVPQPLEAASISASSGHPVSSTGQALLLEGEGKEIVVLPLHGELSIEQQSQALRPDPQNRRRVVLATNVAESSVTLPGVRVVIDSGLAREPRYDPSSGFARLETVNISQASADQRTGRAGRVAEGWAYRLWPQSQRLEPQRRPEIAQVELASLALELAAWGISDPGSGPGQVLRFVDAPPAGALSAARDLLRRLGALADSNSITALGKRMLTLGTHPRLAAMLLSAQGEEDRALACDLAALVEARDPLRSGGDALAARWRALSAFRQGRVAGDAHRSGLAALDAAAKQWRRRLRVDGTAPREIEAHRLGDLLAHAFPDRIAHQHPLDPRRYQLANGRMARVFDDSAIFGEPWIVASELRYEAKDALILRAAPVDEARLRQEFPQRFVTEDAVRWDAAKRALSAQRETRFDQIVLETKPAGRIDPQHAAAALTGAARELGLESLPWSDSLAQWRERVRCLRDWLPGEGFPDLSDEILLETLSVWLQPAFVGKTRLEALSEDELADALKSRVEWSQRQRIDSLAPPRIAVPSGMERRIEYSHGQSPVLAVKLQELFGLADTPRVAEGRIPVTLHLLSPGGKPLQVTQDLRGFWERTYPEVKKEMKGRYPRHPWPEDPWSATATHRAKPRGT</sequence>
<dbReference type="EC" id="3.6.4.13" evidence="8"/>
<dbReference type="PROSITE" id="PS51194">
    <property type="entry name" value="HELICASE_CTER"/>
    <property type="match status" value="1"/>
</dbReference>
<evidence type="ECO:0000256" key="4">
    <source>
        <dbReference type="ARBA" id="ARBA00022840"/>
    </source>
</evidence>
<dbReference type="InterPro" id="IPR013689">
    <property type="entry name" value="RNA_helicase_ATP-dep_HrpB_C"/>
</dbReference>
<keyword evidence="3 8" id="KW-0347">Helicase</keyword>
<dbReference type="RefSeq" id="WP_310092948.1">
    <property type="nucleotide sequence ID" value="NZ_JAVDTT010000002.1"/>
</dbReference>
<keyword evidence="2 8" id="KW-0378">Hydrolase</keyword>
<evidence type="ECO:0000256" key="1">
    <source>
        <dbReference type="ARBA" id="ARBA00022741"/>
    </source>
</evidence>
<evidence type="ECO:0000259" key="6">
    <source>
        <dbReference type="PROSITE" id="PS51192"/>
    </source>
</evidence>
<dbReference type="SUPFAM" id="SSF52540">
    <property type="entry name" value="P-loop containing nucleoside triphosphate hydrolases"/>
    <property type="match status" value="1"/>
</dbReference>
<evidence type="ECO:0000256" key="3">
    <source>
        <dbReference type="ARBA" id="ARBA00022806"/>
    </source>
</evidence>
<dbReference type="Pfam" id="PF08482">
    <property type="entry name" value="HrpB_C"/>
    <property type="match status" value="1"/>
</dbReference>
<dbReference type="Pfam" id="PF00270">
    <property type="entry name" value="DEAD"/>
    <property type="match status" value="1"/>
</dbReference>
<dbReference type="Pfam" id="PF00271">
    <property type="entry name" value="Helicase_C"/>
    <property type="match status" value="1"/>
</dbReference>
<dbReference type="EMBL" id="JAVDTT010000002">
    <property type="protein sequence ID" value="MDR6841815.1"/>
    <property type="molecule type" value="Genomic_DNA"/>
</dbReference>
<evidence type="ECO:0000313" key="9">
    <source>
        <dbReference type="Proteomes" id="UP001254759"/>
    </source>
</evidence>
<dbReference type="Gene3D" id="1.20.120.1080">
    <property type="match status" value="1"/>
</dbReference>
<dbReference type="CDD" id="cd18791">
    <property type="entry name" value="SF2_C_RHA"/>
    <property type="match status" value="1"/>
</dbReference>
<keyword evidence="1" id="KW-0547">Nucleotide-binding</keyword>
<dbReference type="Gene3D" id="3.40.50.300">
    <property type="entry name" value="P-loop containing nucleotide triphosphate hydrolases"/>
    <property type="match status" value="2"/>
</dbReference>
<dbReference type="InterPro" id="IPR056329">
    <property type="entry name" value="CON_HrpB"/>
</dbReference>
<dbReference type="InterPro" id="IPR011545">
    <property type="entry name" value="DEAD/DEAH_box_helicase_dom"/>
</dbReference>
<feature type="region of interest" description="Disordered" evidence="5">
    <location>
        <begin position="863"/>
        <end position="888"/>
    </location>
</feature>
<dbReference type="SMART" id="SM00487">
    <property type="entry name" value="DEXDc"/>
    <property type="match status" value="1"/>
</dbReference>
<keyword evidence="4" id="KW-0067">ATP-binding</keyword>
<dbReference type="InterPro" id="IPR049614">
    <property type="entry name" value="HrpB_DEXH"/>
</dbReference>
<dbReference type="SMART" id="SM00490">
    <property type="entry name" value="HELICc"/>
    <property type="match status" value="1"/>
</dbReference>
<dbReference type="InterPro" id="IPR010225">
    <property type="entry name" value="HrpB"/>
</dbReference>
<dbReference type="PANTHER" id="PTHR43519:SF1">
    <property type="entry name" value="ATP-DEPENDENT RNA HELICASE HRPB"/>
    <property type="match status" value="1"/>
</dbReference>
<dbReference type="GO" id="GO:0003724">
    <property type="term" value="F:RNA helicase activity"/>
    <property type="evidence" value="ECO:0007669"/>
    <property type="project" value="UniProtKB-EC"/>
</dbReference>
<keyword evidence="9" id="KW-1185">Reference proteome</keyword>
<evidence type="ECO:0000313" key="8">
    <source>
        <dbReference type="EMBL" id="MDR6841815.1"/>
    </source>
</evidence>
<dbReference type="Proteomes" id="UP001254759">
    <property type="component" value="Unassembled WGS sequence"/>
</dbReference>
<evidence type="ECO:0000256" key="2">
    <source>
        <dbReference type="ARBA" id="ARBA00022801"/>
    </source>
</evidence>
<dbReference type="InterPro" id="IPR027417">
    <property type="entry name" value="P-loop_NTPase"/>
</dbReference>
<accession>A0ABU1RU11</accession>
<feature type="domain" description="Helicase ATP-binding" evidence="6">
    <location>
        <begin position="16"/>
        <end position="180"/>
    </location>
</feature>
<dbReference type="PIRSF" id="PIRSF005496">
    <property type="entry name" value="ATP_hel_hrpB"/>
    <property type="match status" value="1"/>
</dbReference>
<dbReference type="PROSITE" id="PS51192">
    <property type="entry name" value="HELICASE_ATP_BIND_1"/>
    <property type="match status" value="1"/>
</dbReference>
<dbReference type="NCBIfam" id="TIGR01970">
    <property type="entry name" value="DEAH_box_HrpB"/>
    <property type="match status" value="1"/>
</dbReference>
<dbReference type="SMART" id="SM00847">
    <property type="entry name" value="HA2"/>
    <property type="match status" value="1"/>
</dbReference>
<reference evidence="8 9" key="1">
    <citation type="submission" date="2023-07" db="EMBL/GenBank/DDBJ databases">
        <title>Sorghum-associated microbial communities from plants grown in Nebraska, USA.</title>
        <authorList>
            <person name="Schachtman D."/>
        </authorList>
    </citation>
    <scope>NUCLEOTIDE SEQUENCE [LARGE SCALE GENOMIC DNA]</scope>
    <source>
        <strain evidence="8 9">BE107</strain>
    </source>
</reference>
<dbReference type="CDD" id="cd17990">
    <property type="entry name" value="DEXHc_HrpB"/>
    <property type="match status" value="1"/>
</dbReference>
<feature type="domain" description="Helicase C-terminal" evidence="7">
    <location>
        <begin position="205"/>
        <end position="420"/>
    </location>
</feature>
<evidence type="ECO:0000256" key="5">
    <source>
        <dbReference type="SAM" id="MobiDB-lite"/>
    </source>
</evidence>
<proteinExistence type="predicted"/>
<gene>
    <name evidence="8" type="ORF">J2W94_002100</name>
</gene>
<organism evidence="8 9">
    <name type="scientific">Pseudoxanthomonas sacheonensis</name>
    <dbReference type="NCBI Taxonomy" id="443615"/>
    <lineage>
        <taxon>Bacteria</taxon>
        <taxon>Pseudomonadati</taxon>
        <taxon>Pseudomonadota</taxon>
        <taxon>Gammaproteobacteria</taxon>
        <taxon>Lysobacterales</taxon>
        <taxon>Lysobacteraceae</taxon>
        <taxon>Pseudoxanthomonas</taxon>
    </lineage>
</organism>
<dbReference type="Pfam" id="PF24473">
    <property type="entry name" value="CON_HrpB"/>
    <property type="match status" value="1"/>
</dbReference>
<dbReference type="InterPro" id="IPR007502">
    <property type="entry name" value="Helicase-assoc_dom"/>
</dbReference>